<proteinExistence type="inferred from homology"/>
<gene>
    <name evidence="8" type="ORF">C7446_3059</name>
</gene>
<keyword evidence="6" id="KW-0560">Oxidoreductase</keyword>
<sequence>MKLLLLDAEHCLGHALGGLCQSRGDIELTALQDASVSVDTLAHERPDMVLIPPLGRPADVDPGLVLSHAAAVETVLESCLATGVPLLWCVSDQIFEQGSARPIEESAIPAPYDEALRRMVAIGDMIRARLPEHFILRIGPLFGLTGRDAWLAEVLTALERGETLRAAEDGIICPASVDALAMALIGMLLQQQHGARAWGAYHFAGVEPVSPFTFLSVVRHQLETRLHGLSVAIEPGQVLPLHHHHDEPLRRILNCRRALETFGIHQKPWRVEIDRMLELWCTEHHGGGEARS</sequence>
<evidence type="ECO:0000256" key="5">
    <source>
        <dbReference type="ARBA" id="ARBA00048200"/>
    </source>
</evidence>
<keyword evidence="9" id="KW-1185">Reference proteome</keyword>
<dbReference type="AlphaFoldDB" id="A0A420WSZ0"/>
<organism evidence="8 9">
    <name type="scientific">Kushneria sinocarnis</name>
    <dbReference type="NCBI Taxonomy" id="595502"/>
    <lineage>
        <taxon>Bacteria</taxon>
        <taxon>Pseudomonadati</taxon>
        <taxon>Pseudomonadota</taxon>
        <taxon>Gammaproteobacteria</taxon>
        <taxon>Oceanospirillales</taxon>
        <taxon>Halomonadaceae</taxon>
        <taxon>Kushneria</taxon>
    </lineage>
</organism>
<evidence type="ECO:0000313" key="8">
    <source>
        <dbReference type="EMBL" id="RKQ95873.1"/>
    </source>
</evidence>
<evidence type="ECO:0000256" key="3">
    <source>
        <dbReference type="ARBA" id="ARBA00012929"/>
    </source>
</evidence>
<comment type="pathway">
    <text evidence="1 6">Carbohydrate biosynthesis; dTDP-L-rhamnose biosynthesis.</text>
</comment>
<feature type="domain" description="RmlD-like substrate binding" evidence="7">
    <location>
        <begin position="69"/>
        <end position="278"/>
    </location>
</feature>
<dbReference type="GO" id="GO:0008831">
    <property type="term" value="F:dTDP-4-dehydrorhamnose reductase activity"/>
    <property type="evidence" value="ECO:0007669"/>
    <property type="project" value="UniProtKB-EC"/>
</dbReference>
<comment type="catalytic activity">
    <reaction evidence="5 6">
        <text>dTDP-beta-L-rhamnose + NADP(+) = dTDP-4-dehydro-beta-L-rhamnose + NADPH + H(+)</text>
        <dbReference type="Rhea" id="RHEA:21796"/>
        <dbReference type="ChEBI" id="CHEBI:15378"/>
        <dbReference type="ChEBI" id="CHEBI:57510"/>
        <dbReference type="ChEBI" id="CHEBI:57783"/>
        <dbReference type="ChEBI" id="CHEBI:58349"/>
        <dbReference type="ChEBI" id="CHEBI:62830"/>
        <dbReference type="EC" id="1.1.1.133"/>
    </reaction>
</comment>
<dbReference type="EC" id="1.1.1.133" evidence="3 6"/>
<dbReference type="GO" id="GO:0019305">
    <property type="term" value="P:dTDP-rhamnose biosynthetic process"/>
    <property type="evidence" value="ECO:0007669"/>
    <property type="project" value="UniProtKB-UniPathway"/>
</dbReference>
<dbReference type="EMBL" id="RBIN01000010">
    <property type="protein sequence ID" value="RKQ95873.1"/>
    <property type="molecule type" value="Genomic_DNA"/>
</dbReference>
<dbReference type="Proteomes" id="UP000281975">
    <property type="component" value="Unassembled WGS sequence"/>
</dbReference>
<dbReference type="InterPro" id="IPR029903">
    <property type="entry name" value="RmlD-like-bd"/>
</dbReference>
<evidence type="ECO:0000313" key="9">
    <source>
        <dbReference type="Proteomes" id="UP000281975"/>
    </source>
</evidence>
<comment type="function">
    <text evidence="6">Catalyzes the reduction of dTDP-6-deoxy-L-lyxo-4-hexulose to yield dTDP-L-rhamnose.</text>
</comment>
<evidence type="ECO:0000259" key="7">
    <source>
        <dbReference type="Pfam" id="PF04321"/>
    </source>
</evidence>
<dbReference type="Pfam" id="PF04321">
    <property type="entry name" value="RmlD_sub_bind"/>
    <property type="match status" value="1"/>
</dbReference>
<dbReference type="InterPro" id="IPR005913">
    <property type="entry name" value="dTDP_dehydrorham_reduct"/>
</dbReference>
<dbReference type="InterPro" id="IPR036291">
    <property type="entry name" value="NAD(P)-bd_dom_sf"/>
</dbReference>
<comment type="caution">
    <text evidence="8">The sequence shown here is derived from an EMBL/GenBank/DDBJ whole genome shotgun (WGS) entry which is preliminary data.</text>
</comment>
<comment type="cofactor">
    <cofactor evidence="6">
        <name>Mg(2+)</name>
        <dbReference type="ChEBI" id="CHEBI:18420"/>
    </cofactor>
    <text evidence="6">Binds 1 Mg(2+) ion per monomer.</text>
</comment>
<dbReference type="OrthoDB" id="9803892at2"/>
<dbReference type="UniPathway" id="UPA00281"/>
<dbReference type="SUPFAM" id="SSF51735">
    <property type="entry name" value="NAD(P)-binding Rossmann-fold domains"/>
    <property type="match status" value="1"/>
</dbReference>
<name>A0A420WSZ0_9GAMM</name>
<reference evidence="8 9" key="1">
    <citation type="submission" date="2018-10" db="EMBL/GenBank/DDBJ databases">
        <title>Genomic Encyclopedia of Type Strains, Phase IV (KMG-IV): sequencing the most valuable type-strain genomes for metagenomic binning, comparative biology and taxonomic classification.</title>
        <authorList>
            <person name="Goeker M."/>
        </authorList>
    </citation>
    <scope>NUCLEOTIDE SEQUENCE [LARGE SCALE GENOMIC DNA]</scope>
    <source>
        <strain evidence="8 9">DSM 23229</strain>
    </source>
</reference>
<dbReference type="PANTHER" id="PTHR10491">
    <property type="entry name" value="DTDP-4-DEHYDRORHAMNOSE REDUCTASE"/>
    <property type="match status" value="1"/>
</dbReference>
<dbReference type="Gene3D" id="3.40.50.720">
    <property type="entry name" value="NAD(P)-binding Rossmann-like Domain"/>
    <property type="match status" value="1"/>
</dbReference>
<dbReference type="GO" id="GO:0009243">
    <property type="term" value="P:O antigen biosynthetic process"/>
    <property type="evidence" value="ECO:0007669"/>
    <property type="project" value="UniProtKB-UniPathway"/>
</dbReference>
<dbReference type="RefSeq" id="WP_121173952.1">
    <property type="nucleotide sequence ID" value="NZ_RBIN01000010.1"/>
</dbReference>
<dbReference type="UniPathway" id="UPA00124"/>
<comment type="similarity">
    <text evidence="2 6">Belongs to the dTDP-4-dehydrorhamnose reductase family.</text>
</comment>
<accession>A0A420WSZ0</accession>
<protein>
    <recommendedName>
        <fullName evidence="4 6">dTDP-4-dehydrorhamnose reductase</fullName>
        <ecNumber evidence="3 6">1.1.1.133</ecNumber>
    </recommendedName>
</protein>
<evidence type="ECO:0000256" key="6">
    <source>
        <dbReference type="RuleBase" id="RU364082"/>
    </source>
</evidence>
<dbReference type="PANTHER" id="PTHR10491:SF4">
    <property type="entry name" value="METHIONINE ADENOSYLTRANSFERASE 2 SUBUNIT BETA"/>
    <property type="match status" value="1"/>
</dbReference>
<keyword evidence="6" id="KW-0521">NADP</keyword>
<evidence type="ECO:0000256" key="4">
    <source>
        <dbReference type="ARBA" id="ARBA00017099"/>
    </source>
</evidence>
<evidence type="ECO:0000256" key="1">
    <source>
        <dbReference type="ARBA" id="ARBA00004781"/>
    </source>
</evidence>
<evidence type="ECO:0000256" key="2">
    <source>
        <dbReference type="ARBA" id="ARBA00010944"/>
    </source>
</evidence>